<evidence type="ECO:0000259" key="1">
    <source>
        <dbReference type="Pfam" id="PF18736"/>
    </source>
</evidence>
<dbReference type="RefSeq" id="WP_166283658.1">
    <property type="nucleotide sequence ID" value="NZ_JTHE03000120.1"/>
</dbReference>
<dbReference type="EMBL" id="JTHE03000120">
    <property type="protein sequence ID" value="MCM1985279.1"/>
    <property type="molecule type" value="Genomic_DNA"/>
</dbReference>
<keyword evidence="3" id="KW-1185">Reference proteome</keyword>
<protein>
    <submittedName>
        <fullName evidence="2">HEPN family nuclease</fullName>
    </submittedName>
</protein>
<accession>A0ABD4TA98</accession>
<evidence type="ECO:0000313" key="2">
    <source>
        <dbReference type="EMBL" id="MCM1985279.1"/>
    </source>
</evidence>
<dbReference type="Pfam" id="PF18736">
    <property type="entry name" value="pEK499_p136"/>
    <property type="match status" value="1"/>
</dbReference>
<name>A0ABD4TA98_9CYAN</name>
<sequence length="176" mass="20397">MSTELTQEENLLFQSYYTFSLLTELHNNNLLESEYYDGMVFGVPQIKDDLRSIGIDNQGCVLIALYVMLVIPKEIVQQKYSSEYDSISQFLRTHTQNTSTTYSSDKTIVNFLRHIRNAVAHARVEFRPNDVVIFSDANNKNESFSTELPLRYLGEFVNQLQKVHIAYSQDWHQQGS</sequence>
<dbReference type="AlphaFoldDB" id="A0ABD4TA98"/>
<comment type="caution">
    <text evidence="2">The sequence shown here is derived from an EMBL/GenBank/DDBJ whole genome shotgun (WGS) entry which is preliminary data.</text>
</comment>
<reference evidence="2 3" key="1">
    <citation type="journal article" date="2015" name="Genome Announc.">
        <title>Draft Genome Sequence of Filamentous Marine Cyanobacterium Lyngbya confervoides Strain BDU141951.</title>
        <authorList>
            <person name="Chandrababunaidu M.M."/>
            <person name="Sen D."/>
            <person name="Tripathy S."/>
        </authorList>
    </citation>
    <scope>NUCLEOTIDE SEQUENCE [LARGE SCALE GENOMIC DNA]</scope>
    <source>
        <strain evidence="2 3">BDU141951</strain>
    </source>
</reference>
<dbReference type="InterPro" id="IPR041318">
    <property type="entry name" value="pEK499_p136"/>
</dbReference>
<gene>
    <name evidence="2" type="ORF">QQ91_0020910</name>
</gene>
<feature type="domain" description="pEK499-p136 HEPN" evidence="1">
    <location>
        <begin position="61"/>
        <end position="148"/>
    </location>
</feature>
<proteinExistence type="predicted"/>
<organism evidence="2 3">
    <name type="scientific">Lyngbya confervoides BDU141951</name>
    <dbReference type="NCBI Taxonomy" id="1574623"/>
    <lineage>
        <taxon>Bacteria</taxon>
        <taxon>Bacillati</taxon>
        <taxon>Cyanobacteriota</taxon>
        <taxon>Cyanophyceae</taxon>
        <taxon>Oscillatoriophycideae</taxon>
        <taxon>Oscillatoriales</taxon>
        <taxon>Microcoleaceae</taxon>
        <taxon>Lyngbya</taxon>
    </lineage>
</organism>
<dbReference type="Proteomes" id="UP000031561">
    <property type="component" value="Unassembled WGS sequence"/>
</dbReference>
<evidence type="ECO:0000313" key="3">
    <source>
        <dbReference type="Proteomes" id="UP000031561"/>
    </source>
</evidence>